<keyword evidence="4 6" id="KW-0472">Membrane</keyword>
<feature type="transmembrane region" description="Helical" evidence="6">
    <location>
        <begin position="120"/>
        <end position="143"/>
    </location>
</feature>
<comment type="similarity">
    <text evidence="5">Belongs to the G-protein coupled receptor 1 family.</text>
</comment>
<dbReference type="Proteomes" id="UP000261600">
    <property type="component" value="Unplaced"/>
</dbReference>
<keyword evidence="3 6" id="KW-1133">Transmembrane helix</keyword>
<dbReference type="InterPro" id="IPR000276">
    <property type="entry name" value="GPCR_Rhodpsn"/>
</dbReference>
<sequence>MYIFIAALLINSLLLSSSVYPLLLVDFLSKKQIISYSAYLFQFDIFYSLLSSEFLLLAVMAYDRYVSIYKPLQYPVIMRKTTLCILLLLAWLLPVCQMAVATGFTKLQCVISTMHTIHDMIMLVNFALLPVLFILFTYTRILIISYQSSREVRKKAAQTCLPHLIILINFSCLCTYSVIIVRLESHIRKIVKISKHLKRLFYPAKIN</sequence>
<dbReference type="AlphaFoldDB" id="A0A3Q3IE06"/>
<dbReference type="SUPFAM" id="SSF81321">
    <property type="entry name" value="Family A G protein-coupled receptor-like"/>
    <property type="match status" value="1"/>
</dbReference>
<keyword evidence="9" id="KW-1185">Reference proteome</keyword>
<evidence type="ECO:0000256" key="5">
    <source>
        <dbReference type="RuleBase" id="RU000688"/>
    </source>
</evidence>
<dbReference type="STRING" id="43700.ENSMALP00000002312"/>
<dbReference type="PROSITE" id="PS00237">
    <property type="entry name" value="G_PROTEIN_RECEP_F1_1"/>
    <property type="match status" value="1"/>
</dbReference>
<reference evidence="8" key="1">
    <citation type="submission" date="2025-08" db="UniProtKB">
        <authorList>
            <consortium name="Ensembl"/>
        </authorList>
    </citation>
    <scope>IDENTIFICATION</scope>
</reference>
<evidence type="ECO:0000256" key="4">
    <source>
        <dbReference type="ARBA" id="ARBA00023136"/>
    </source>
</evidence>
<feature type="domain" description="G-protein coupled receptors family 1 profile" evidence="7">
    <location>
        <begin position="1"/>
        <end position="168"/>
    </location>
</feature>
<dbReference type="GO" id="GO:0004984">
    <property type="term" value="F:olfactory receptor activity"/>
    <property type="evidence" value="ECO:0007669"/>
    <property type="project" value="TreeGrafter"/>
</dbReference>
<feature type="transmembrane region" description="Helical" evidence="6">
    <location>
        <begin position="164"/>
        <end position="183"/>
    </location>
</feature>
<keyword evidence="5" id="KW-0807">Transducer</keyword>
<keyword evidence="2 5" id="KW-0812">Transmembrane</keyword>
<dbReference type="Pfam" id="PF00001">
    <property type="entry name" value="7tm_1"/>
    <property type="match status" value="1"/>
</dbReference>
<feature type="transmembrane region" description="Helical" evidence="6">
    <location>
        <begin position="45"/>
        <end position="62"/>
    </location>
</feature>
<comment type="subcellular location">
    <subcellularLocation>
        <location evidence="1">Membrane</location>
    </subcellularLocation>
</comment>
<keyword evidence="5" id="KW-0297">G-protein coupled receptor</keyword>
<dbReference type="GO" id="GO:0004930">
    <property type="term" value="F:G protein-coupled receptor activity"/>
    <property type="evidence" value="ECO:0007669"/>
    <property type="project" value="UniProtKB-KW"/>
</dbReference>
<dbReference type="InterPro" id="IPR052921">
    <property type="entry name" value="GPCR1_Superfamily_Member"/>
</dbReference>
<accession>A0A3Q3IE06</accession>
<proteinExistence type="inferred from homology"/>
<evidence type="ECO:0000256" key="3">
    <source>
        <dbReference type="ARBA" id="ARBA00022989"/>
    </source>
</evidence>
<evidence type="ECO:0000259" key="7">
    <source>
        <dbReference type="PROSITE" id="PS50262"/>
    </source>
</evidence>
<reference evidence="8" key="2">
    <citation type="submission" date="2025-09" db="UniProtKB">
        <authorList>
            <consortium name="Ensembl"/>
        </authorList>
    </citation>
    <scope>IDENTIFICATION</scope>
</reference>
<dbReference type="PANTHER" id="PTHR26451">
    <property type="entry name" value="G_PROTEIN_RECEP_F1_2 DOMAIN-CONTAINING PROTEIN"/>
    <property type="match status" value="1"/>
</dbReference>
<dbReference type="Ensembl" id="ENSMALT00000002376.1">
    <property type="protein sequence ID" value="ENSMALP00000002312.1"/>
    <property type="gene ID" value="ENSMALG00000001659.1"/>
</dbReference>
<evidence type="ECO:0000256" key="1">
    <source>
        <dbReference type="ARBA" id="ARBA00004370"/>
    </source>
</evidence>
<name>A0A3Q3IE06_MONAL</name>
<dbReference type="GO" id="GO:0016020">
    <property type="term" value="C:membrane"/>
    <property type="evidence" value="ECO:0007669"/>
    <property type="project" value="UniProtKB-SubCell"/>
</dbReference>
<feature type="transmembrane region" description="Helical" evidence="6">
    <location>
        <begin position="83"/>
        <end position="100"/>
    </location>
</feature>
<evidence type="ECO:0000313" key="8">
    <source>
        <dbReference type="Ensembl" id="ENSMALP00000002312.1"/>
    </source>
</evidence>
<organism evidence="8 9">
    <name type="scientific">Monopterus albus</name>
    <name type="common">Swamp eel</name>
    <dbReference type="NCBI Taxonomy" id="43700"/>
    <lineage>
        <taxon>Eukaryota</taxon>
        <taxon>Metazoa</taxon>
        <taxon>Chordata</taxon>
        <taxon>Craniata</taxon>
        <taxon>Vertebrata</taxon>
        <taxon>Euteleostomi</taxon>
        <taxon>Actinopterygii</taxon>
        <taxon>Neopterygii</taxon>
        <taxon>Teleostei</taxon>
        <taxon>Neoteleostei</taxon>
        <taxon>Acanthomorphata</taxon>
        <taxon>Anabantaria</taxon>
        <taxon>Synbranchiformes</taxon>
        <taxon>Synbranchidae</taxon>
        <taxon>Monopterus</taxon>
    </lineage>
</organism>
<dbReference type="PROSITE" id="PS50262">
    <property type="entry name" value="G_PROTEIN_RECEP_F1_2"/>
    <property type="match status" value="1"/>
</dbReference>
<evidence type="ECO:0000313" key="9">
    <source>
        <dbReference type="Proteomes" id="UP000261600"/>
    </source>
</evidence>
<dbReference type="PANTHER" id="PTHR26451:SF847">
    <property type="entry name" value="ODORANT RECEPTOR-RELATED"/>
    <property type="match status" value="1"/>
</dbReference>
<evidence type="ECO:0000256" key="6">
    <source>
        <dbReference type="SAM" id="Phobius"/>
    </source>
</evidence>
<dbReference type="InterPro" id="IPR017452">
    <property type="entry name" value="GPCR_Rhodpsn_7TM"/>
</dbReference>
<keyword evidence="5" id="KW-0675">Receptor</keyword>
<protein>
    <recommendedName>
        <fullName evidence="7">G-protein coupled receptors family 1 profile domain-containing protein</fullName>
    </recommendedName>
</protein>
<dbReference type="Gene3D" id="1.20.1070.10">
    <property type="entry name" value="Rhodopsin 7-helix transmembrane proteins"/>
    <property type="match status" value="1"/>
</dbReference>
<dbReference type="PRINTS" id="PR00237">
    <property type="entry name" value="GPCRRHODOPSN"/>
</dbReference>
<dbReference type="GO" id="GO:0005549">
    <property type="term" value="F:odorant binding"/>
    <property type="evidence" value="ECO:0007669"/>
    <property type="project" value="TreeGrafter"/>
</dbReference>
<evidence type="ECO:0000256" key="2">
    <source>
        <dbReference type="ARBA" id="ARBA00022692"/>
    </source>
</evidence>